<evidence type="ECO:0000313" key="4">
    <source>
        <dbReference type="Proteomes" id="UP000243459"/>
    </source>
</evidence>
<dbReference type="SUPFAM" id="SSF52540">
    <property type="entry name" value="P-loop containing nucleoside triphosphate hydrolases"/>
    <property type="match status" value="1"/>
</dbReference>
<protein>
    <recommendedName>
        <fullName evidence="1">Sulfotransferase</fullName>
        <ecNumber evidence="1">2.8.2.-</ecNumber>
    </recommendedName>
</protein>
<comment type="similarity">
    <text evidence="1">Belongs to the sulfotransferase 1 family.</text>
</comment>
<dbReference type="InterPro" id="IPR052796">
    <property type="entry name" value="Nod_factor_sulfotransferase"/>
</dbReference>
<proteinExistence type="inferred from homology"/>
<dbReference type="Gene3D" id="3.40.50.300">
    <property type="entry name" value="P-loop containing nucleotide triphosphate hydrolases"/>
    <property type="match status" value="1"/>
</dbReference>
<evidence type="ECO:0000259" key="2">
    <source>
        <dbReference type="Pfam" id="PF00685"/>
    </source>
</evidence>
<evidence type="ECO:0000256" key="1">
    <source>
        <dbReference type="RuleBase" id="RU361155"/>
    </source>
</evidence>
<dbReference type="EMBL" id="CM007383">
    <property type="protein sequence ID" value="ONK75679.1"/>
    <property type="molecule type" value="Genomic_DNA"/>
</dbReference>
<dbReference type="InterPro" id="IPR000863">
    <property type="entry name" value="Sulfotransferase_dom"/>
</dbReference>
<dbReference type="PANTHER" id="PTHR32175">
    <property type="entry name" value="PROTEIN, PUTATIVE, EXPRESSED-RELATED"/>
    <property type="match status" value="1"/>
</dbReference>
<dbReference type="OrthoDB" id="2015035at2759"/>
<accession>A0A5P1FFN2</accession>
<dbReference type="GO" id="GO:0008146">
    <property type="term" value="F:sulfotransferase activity"/>
    <property type="evidence" value="ECO:0007669"/>
    <property type="project" value="InterPro"/>
</dbReference>
<dbReference type="Proteomes" id="UP000243459">
    <property type="component" value="Chromosome 3"/>
</dbReference>
<gene>
    <name evidence="3" type="ORF">A4U43_C03F19410</name>
</gene>
<keyword evidence="4" id="KW-1185">Reference proteome</keyword>
<evidence type="ECO:0000313" key="3">
    <source>
        <dbReference type="EMBL" id="ONK75679.1"/>
    </source>
</evidence>
<sequence length="474" mass="54887">MTMMVLGGAALDQMKEKMAQDLYFFPKAAVIIKLPRKSPLMMRMIMLATIMMCSIYISSVCLKHTTAQLNTQSTRVKAIGTHSRDYELVGLKKIWIHNKTEVVNKKPIEEHSYDSKIVIMKQTETQVMTEPKILRKPVDEHHYDPRVAGLKQSKIQLKQEHKTKLPIYQHNYDLRTVGFNQTEVEIKAKLVTNNLTQPRCPATGIPQSEVAFIHYPVPTNYSRRECECTPVRFYVIISMQRSGSKWLESLLNSHVNVSSNGEIFIDRERSSNVSAITRTLDKVYNLDMRNSANKKGCTSAVGFKWMLNQRIMVYREEVSNYFKQRGVSVIFLFRRNLLRRIISLIANSQDHKRLNGTHKAHVNTQHEAEMLASYKPKLNAKSLASKLMHATSRATEAIEHFKSIRHMVLYYEDLVQNNTEKLNEVMEFLRVPRRKLRSRHVKIHTRPLSQMVKNWNAVRKALKGSQFESLLTSD</sequence>
<reference evidence="4" key="1">
    <citation type="journal article" date="2017" name="Nat. Commun.">
        <title>The asparagus genome sheds light on the origin and evolution of a young Y chromosome.</title>
        <authorList>
            <person name="Harkess A."/>
            <person name="Zhou J."/>
            <person name="Xu C."/>
            <person name="Bowers J.E."/>
            <person name="Van der Hulst R."/>
            <person name="Ayyampalayam S."/>
            <person name="Mercati F."/>
            <person name="Riccardi P."/>
            <person name="McKain M.R."/>
            <person name="Kakrana A."/>
            <person name="Tang H."/>
            <person name="Ray J."/>
            <person name="Groenendijk J."/>
            <person name="Arikit S."/>
            <person name="Mathioni S.M."/>
            <person name="Nakano M."/>
            <person name="Shan H."/>
            <person name="Telgmann-Rauber A."/>
            <person name="Kanno A."/>
            <person name="Yue Z."/>
            <person name="Chen H."/>
            <person name="Li W."/>
            <person name="Chen Y."/>
            <person name="Xu X."/>
            <person name="Zhang Y."/>
            <person name="Luo S."/>
            <person name="Chen H."/>
            <person name="Gao J."/>
            <person name="Mao Z."/>
            <person name="Pires J.C."/>
            <person name="Luo M."/>
            <person name="Kudrna D."/>
            <person name="Wing R.A."/>
            <person name="Meyers B.C."/>
            <person name="Yi K."/>
            <person name="Kong H."/>
            <person name="Lavrijsen P."/>
            <person name="Sunseri F."/>
            <person name="Falavigna A."/>
            <person name="Ye Y."/>
            <person name="Leebens-Mack J.H."/>
            <person name="Chen G."/>
        </authorList>
    </citation>
    <scope>NUCLEOTIDE SEQUENCE [LARGE SCALE GENOMIC DNA]</scope>
    <source>
        <strain evidence="4">cv. DH0086</strain>
    </source>
</reference>
<dbReference type="PANTHER" id="PTHR32175:SF26">
    <property type="entry name" value="PROTEIN, PUTATIVE, EXPRESSED-RELATED"/>
    <property type="match status" value="1"/>
</dbReference>
<feature type="domain" description="Sulfotransferase" evidence="2">
    <location>
        <begin position="235"/>
        <end position="434"/>
    </location>
</feature>
<name>A0A5P1FFN2_ASPOF</name>
<dbReference type="Gramene" id="ONK75679">
    <property type="protein sequence ID" value="ONK75679"/>
    <property type="gene ID" value="A4U43_C03F19410"/>
</dbReference>
<keyword evidence="1" id="KW-0808">Transferase</keyword>
<dbReference type="AlphaFoldDB" id="A0A5P1FFN2"/>
<dbReference type="EC" id="2.8.2.-" evidence="1"/>
<dbReference type="InterPro" id="IPR027417">
    <property type="entry name" value="P-loop_NTPase"/>
</dbReference>
<dbReference type="Pfam" id="PF00685">
    <property type="entry name" value="Sulfotransfer_1"/>
    <property type="match status" value="1"/>
</dbReference>
<organism evidence="3 4">
    <name type="scientific">Asparagus officinalis</name>
    <name type="common">Garden asparagus</name>
    <dbReference type="NCBI Taxonomy" id="4686"/>
    <lineage>
        <taxon>Eukaryota</taxon>
        <taxon>Viridiplantae</taxon>
        <taxon>Streptophyta</taxon>
        <taxon>Embryophyta</taxon>
        <taxon>Tracheophyta</taxon>
        <taxon>Spermatophyta</taxon>
        <taxon>Magnoliopsida</taxon>
        <taxon>Liliopsida</taxon>
        <taxon>Asparagales</taxon>
        <taxon>Asparagaceae</taxon>
        <taxon>Asparagoideae</taxon>
        <taxon>Asparagus</taxon>
    </lineage>
</organism>